<dbReference type="Proteomes" id="UP000183760">
    <property type="component" value="Unassembled WGS sequence"/>
</dbReference>
<dbReference type="EMBL" id="FOIB01000014">
    <property type="protein sequence ID" value="SEU39797.1"/>
    <property type="molecule type" value="Genomic_DNA"/>
</dbReference>
<sequence>MLLRWAAPLLLLVAVTGCTTSRVVRLDTGTDSYVVTPRKEPGAEVEAAELGDDEYEEAIAELAQGVRPFRNPMQETRELFGVPSRGGVYRYESRPPRLTPQRREDTEGPHLLASYADDELTRAYGQWCVRKDQPGDCLRLLEEGPLLASDGKYTWALAIAMDSVWEETTEALEGMADPSAVMATITATATMYLLLWALPEPVSKGVAATLTALAIAYLGVDTVWRLLDGWLTLVRDVDQATTFVQLHASGEAYGEVLGENAARVFVMLATAAIGSTAGLAAKAARLPGSAQAAMAVEARAGIQYAAMGSVQSVAVTAEGFTIALAPNALAMASRGMRSGKGQRHHLATNKNEISTVTGGPWTPEFRKLFRRAGMELKDPENIVRIVGHKGPHTEQYHSFIYKRLLQGLGECRKVTECQKALTSELRLLAQEAQTRGTEVYRLLMKQAVR</sequence>
<organism evidence="1 2">
    <name type="scientific">Myxococcus fulvus</name>
    <dbReference type="NCBI Taxonomy" id="33"/>
    <lineage>
        <taxon>Bacteria</taxon>
        <taxon>Pseudomonadati</taxon>
        <taxon>Myxococcota</taxon>
        <taxon>Myxococcia</taxon>
        <taxon>Myxococcales</taxon>
        <taxon>Cystobacterineae</taxon>
        <taxon>Myxococcaceae</taxon>
        <taxon>Myxococcus</taxon>
    </lineage>
</organism>
<comment type="caution">
    <text evidence="1">The sequence shown here is derived from an EMBL/GenBank/DDBJ whole genome shotgun (WGS) entry which is preliminary data.</text>
</comment>
<evidence type="ECO:0000313" key="2">
    <source>
        <dbReference type="Proteomes" id="UP000183760"/>
    </source>
</evidence>
<evidence type="ECO:0000313" key="1">
    <source>
        <dbReference type="EMBL" id="SEU39797.1"/>
    </source>
</evidence>
<dbReference type="RefSeq" id="WP_074958878.1">
    <property type="nucleotide sequence ID" value="NZ_BJXR01000046.1"/>
</dbReference>
<dbReference type="InterPro" id="IPR032871">
    <property type="entry name" value="AHH_dom_containing"/>
</dbReference>
<protein>
    <submittedName>
        <fullName evidence="1">A nuclease family of the HNH/ENDO VII superfamily with conserved AHH</fullName>
    </submittedName>
</protein>
<dbReference type="PROSITE" id="PS51257">
    <property type="entry name" value="PROKAR_LIPOPROTEIN"/>
    <property type="match status" value="1"/>
</dbReference>
<name>A0ABY1CVI0_MYXFU</name>
<reference evidence="1 2" key="1">
    <citation type="submission" date="2016-10" db="EMBL/GenBank/DDBJ databases">
        <authorList>
            <person name="Varghese N."/>
            <person name="Submissions S."/>
        </authorList>
    </citation>
    <scope>NUCLEOTIDE SEQUENCE [LARGE SCALE GENOMIC DNA]</scope>
    <source>
        <strain evidence="1 2">DSM 16525</strain>
    </source>
</reference>
<dbReference type="Pfam" id="PF14412">
    <property type="entry name" value="AHH"/>
    <property type="match status" value="1"/>
</dbReference>
<gene>
    <name evidence="1" type="ORF">SAMN05443572_114190</name>
</gene>
<accession>A0ABY1CVI0</accession>
<proteinExistence type="predicted"/>
<keyword evidence="2" id="KW-1185">Reference proteome</keyword>